<dbReference type="Proteomes" id="UP000264294">
    <property type="component" value="Unassembled WGS sequence"/>
</dbReference>
<dbReference type="EMBL" id="QVOD01000005">
    <property type="protein sequence ID" value="RFT67697.1"/>
    <property type="molecule type" value="Genomic_DNA"/>
</dbReference>
<evidence type="ECO:0000313" key="3">
    <source>
        <dbReference type="EMBL" id="RFT67697.1"/>
    </source>
</evidence>
<dbReference type="RefSeq" id="WP_042979225.1">
    <property type="nucleotide sequence ID" value="NZ_JMQC01000008.1"/>
</dbReference>
<organism evidence="2 4">
    <name type="scientific">Bacillus clarus</name>
    <dbReference type="NCBI Taxonomy" id="2338372"/>
    <lineage>
        <taxon>Bacteria</taxon>
        <taxon>Bacillati</taxon>
        <taxon>Bacillota</taxon>
        <taxon>Bacilli</taxon>
        <taxon>Bacillales</taxon>
        <taxon>Bacillaceae</taxon>
        <taxon>Bacillus</taxon>
        <taxon>Bacillus cereus group</taxon>
    </lineage>
</organism>
<dbReference type="InterPro" id="IPR025164">
    <property type="entry name" value="Toastrack_DUF4097"/>
</dbReference>
<feature type="domain" description="DUF4097" evidence="1">
    <location>
        <begin position="44"/>
        <end position="176"/>
    </location>
</feature>
<evidence type="ECO:0000313" key="5">
    <source>
        <dbReference type="Proteomes" id="UP000264294"/>
    </source>
</evidence>
<comment type="caution">
    <text evidence="2">The sequence shown here is derived from an EMBL/GenBank/DDBJ whole genome shotgun (WGS) entry which is preliminary data.</text>
</comment>
<evidence type="ECO:0000259" key="1">
    <source>
        <dbReference type="Pfam" id="PF13349"/>
    </source>
</evidence>
<reference evidence="3 5" key="2">
    <citation type="submission" date="2018-08" db="EMBL/GenBank/DDBJ databases">
        <title>Bacillus clarus sp. nov. strain PS00077A.</title>
        <authorList>
            <person name="Mendez Acevedo M."/>
            <person name="Carroll L."/>
            <person name="Mukherjee M."/>
            <person name="Wiedmann M."/>
            <person name="Kovac J."/>
        </authorList>
    </citation>
    <scope>NUCLEOTIDE SEQUENCE [LARGE SCALE GENOMIC DNA]</scope>
    <source>
        <strain evidence="3 5">PS00077A</strain>
    </source>
</reference>
<keyword evidence="5" id="KW-1185">Reference proteome</keyword>
<evidence type="ECO:0000313" key="4">
    <source>
        <dbReference type="Proteomes" id="UP000029389"/>
    </source>
</evidence>
<accession>A0A090YWS0</accession>
<proteinExistence type="predicted"/>
<protein>
    <submittedName>
        <fullName evidence="3">GNAT family acetyltransferase</fullName>
    </submittedName>
</protein>
<dbReference type="AlphaFoldDB" id="A0A090YWS0"/>
<sequence>MKKILLVAIACIIIGVIGISQTYTKAVDAVEKGDKEKVITNETIKSLDVKLDAGDIIVQKSQDSSFYVKQSGDLKRQKVSIAEDGETLKVQGEVEKGISLDFSFLSFGLKTPTLTVVVPERVYKELKINSSAGKIEVNEVKSDYVSVGTLGGDVDLERITAKKVEGSSEAGAVKLKKVIGKVIAQTTSGDVDVIDHDSKYDVEASSTAGDVDIRLLEKPQDAVITGKTFAGKVRIFNEENRDMKIGNGDVKISGKTSAGDVTIEAD</sequence>
<reference evidence="2 4" key="1">
    <citation type="submission" date="2014-04" db="EMBL/GenBank/DDBJ databases">
        <authorList>
            <person name="Bishop-Lilly K.A."/>
            <person name="Broomall S.M."/>
            <person name="Chain P.S."/>
            <person name="Chertkov O."/>
            <person name="Coyne S.R."/>
            <person name="Daligault H.E."/>
            <person name="Davenport K.W."/>
            <person name="Erkkila T."/>
            <person name="Frey K.G."/>
            <person name="Gibbons H.S."/>
            <person name="Gu W."/>
            <person name="Jaissle J."/>
            <person name="Johnson S.L."/>
            <person name="Koroleva G.I."/>
            <person name="Ladner J.T."/>
            <person name="Lo C.-C."/>
            <person name="Minogue T.D."/>
            <person name="Munk C."/>
            <person name="Palacios G.F."/>
            <person name="Redden C.L."/>
            <person name="Rosenzweig C.N."/>
            <person name="Scholz M.B."/>
            <person name="Teshima H."/>
            <person name="Xu Y."/>
        </authorList>
    </citation>
    <scope>NUCLEOTIDE SEQUENCE [LARGE SCALE GENOMIC DNA]</scope>
    <source>
        <strain evidence="2 4">BHP</strain>
    </source>
</reference>
<dbReference type="Proteomes" id="UP000029389">
    <property type="component" value="Unassembled WGS sequence"/>
</dbReference>
<gene>
    <name evidence="3" type="ORF">D0U04_06225</name>
    <name evidence="2" type="ORF">DJ93_594</name>
</gene>
<dbReference type="Pfam" id="PF13349">
    <property type="entry name" value="DUF4097"/>
    <property type="match status" value="1"/>
</dbReference>
<evidence type="ECO:0000313" key="2">
    <source>
        <dbReference type="EMBL" id="KFN02498.1"/>
    </source>
</evidence>
<name>A0A090YWS0_9BACI</name>
<dbReference type="EMBL" id="JMQC01000008">
    <property type="protein sequence ID" value="KFN02498.1"/>
    <property type="molecule type" value="Genomic_DNA"/>
</dbReference>
<dbReference type="PATRIC" id="fig|1405.8.peg.769"/>